<sequence>MSISAIIIDPEDEFERSFMLPVATEEFYTKYWGPAAEELGLQWTALFQGGTDVEGEDVPAILKEIAMLKVWAAAKMSGDALEHMLNRLKQLETELPGAFRRGDAVVYIG</sequence>
<dbReference type="Proteomes" id="UP000558113">
    <property type="component" value="Unassembled WGS sequence"/>
</dbReference>
<name>A0A7X4YPS6_9BACL</name>
<evidence type="ECO:0000313" key="2">
    <source>
        <dbReference type="Proteomes" id="UP000558113"/>
    </source>
</evidence>
<proteinExistence type="predicted"/>
<protein>
    <submittedName>
        <fullName evidence="1">Uncharacterized protein</fullName>
    </submittedName>
</protein>
<comment type="caution">
    <text evidence="1">The sequence shown here is derived from an EMBL/GenBank/DDBJ whole genome shotgun (WGS) entry which is preliminary data.</text>
</comment>
<dbReference type="RefSeq" id="WP_161698980.1">
    <property type="nucleotide sequence ID" value="NZ_JAAAMU010000006.1"/>
</dbReference>
<organism evidence="1 2">
    <name type="scientific">Paenibacillus sacheonensis</name>
    <dbReference type="NCBI Taxonomy" id="742054"/>
    <lineage>
        <taxon>Bacteria</taxon>
        <taxon>Bacillati</taxon>
        <taxon>Bacillota</taxon>
        <taxon>Bacilli</taxon>
        <taxon>Bacillales</taxon>
        <taxon>Paenibacillaceae</taxon>
        <taxon>Paenibacillus</taxon>
    </lineage>
</organism>
<gene>
    <name evidence="1" type="ORF">GT003_14755</name>
</gene>
<dbReference type="EMBL" id="JAAAMU010000006">
    <property type="protein sequence ID" value="NBC70257.1"/>
    <property type="molecule type" value="Genomic_DNA"/>
</dbReference>
<keyword evidence="2" id="KW-1185">Reference proteome</keyword>
<reference evidence="1 2" key="1">
    <citation type="submission" date="2020-01" db="EMBL/GenBank/DDBJ databases">
        <title>Paenibacillus soybeanensis sp. nov. isolated from the nodules of soybean (Glycine max(L.) Merr).</title>
        <authorList>
            <person name="Wang H."/>
        </authorList>
    </citation>
    <scope>NUCLEOTIDE SEQUENCE [LARGE SCALE GENOMIC DNA]</scope>
    <source>
        <strain evidence="1 2">DSM 23054</strain>
    </source>
</reference>
<dbReference type="OrthoDB" id="513854at2"/>
<accession>A0A7X4YPS6</accession>
<evidence type="ECO:0000313" key="1">
    <source>
        <dbReference type="EMBL" id="NBC70257.1"/>
    </source>
</evidence>
<dbReference type="AlphaFoldDB" id="A0A7X4YPS6"/>